<feature type="region of interest" description="Disordered" evidence="1">
    <location>
        <begin position="74"/>
        <end position="116"/>
    </location>
</feature>
<evidence type="ECO:0000256" key="1">
    <source>
        <dbReference type="SAM" id="MobiDB-lite"/>
    </source>
</evidence>
<comment type="caution">
    <text evidence="2">The sequence shown here is derived from an EMBL/GenBank/DDBJ whole genome shotgun (WGS) entry which is preliminary data.</text>
</comment>
<sequence>MAFPSRLSFGTTASSTPSRAPLSSSGGGLFAFSTSTRSPLSNINLNTAESVPSDASTNQFSATLGNKQDVSTSLGGGHMLYIDEPGGQESPEESLPGGTPSSSVSGGSSSGGDSSPFTQGVNLGTHYLPVAVASLYVKMTPEAAFNAIITLAAQLEATELLRRSQSLQLPSVDRLNAWFEKLDSKLIRKKDSQRTWQLVVLPWDALADSQGTCNLWCCSGMPWDALRCPEMLWDVLGIGQNRKAPWDTLWKLVVSSYSCGVYVEKAYLNAIPCVIRRWKALKERFPTHPPANNLNQPP</sequence>
<protein>
    <submittedName>
        <fullName evidence="2">Uncharacterized protein</fullName>
    </submittedName>
</protein>
<feature type="compositionally biased region" description="Low complexity" evidence="1">
    <location>
        <begin position="11"/>
        <end position="25"/>
    </location>
</feature>
<proteinExistence type="predicted"/>
<evidence type="ECO:0000313" key="3">
    <source>
        <dbReference type="Proteomes" id="UP000298030"/>
    </source>
</evidence>
<organism evidence="2 3">
    <name type="scientific">Coprinellus micaceus</name>
    <name type="common">Glistening ink-cap mushroom</name>
    <name type="synonym">Coprinus micaceus</name>
    <dbReference type="NCBI Taxonomy" id="71717"/>
    <lineage>
        <taxon>Eukaryota</taxon>
        <taxon>Fungi</taxon>
        <taxon>Dikarya</taxon>
        <taxon>Basidiomycota</taxon>
        <taxon>Agaricomycotina</taxon>
        <taxon>Agaricomycetes</taxon>
        <taxon>Agaricomycetidae</taxon>
        <taxon>Agaricales</taxon>
        <taxon>Agaricineae</taxon>
        <taxon>Psathyrellaceae</taxon>
        <taxon>Coprinellus</taxon>
    </lineage>
</organism>
<reference evidence="2 3" key="1">
    <citation type="journal article" date="2019" name="Nat. Ecol. Evol.">
        <title>Megaphylogeny resolves global patterns of mushroom evolution.</title>
        <authorList>
            <person name="Varga T."/>
            <person name="Krizsan K."/>
            <person name="Foldi C."/>
            <person name="Dima B."/>
            <person name="Sanchez-Garcia M."/>
            <person name="Sanchez-Ramirez S."/>
            <person name="Szollosi G.J."/>
            <person name="Szarkandi J.G."/>
            <person name="Papp V."/>
            <person name="Albert L."/>
            <person name="Andreopoulos W."/>
            <person name="Angelini C."/>
            <person name="Antonin V."/>
            <person name="Barry K.W."/>
            <person name="Bougher N.L."/>
            <person name="Buchanan P."/>
            <person name="Buyck B."/>
            <person name="Bense V."/>
            <person name="Catcheside P."/>
            <person name="Chovatia M."/>
            <person name="Cooper J."/>
            <person name="Damon W."/>
            <person name="Desjardin D."/>
            <person name="Finy P."/>
            <person name="Geml J."/>
            <person name="Haridas S."/>
            <person name="Hughes K."/>
            <person name="Justo A."/>
            <person name="Karasinski D."/>
            <person name="Kautmanova I."/>
            <person name="Kiss B."/>
            <person name="Kocsube S."/>
            <person name="Kotiranta H."/>
            <person name="LaButti K.M."/>
            <person name="Lechner B.E."/>
            <person name="Liimatainen K."/>
            <person name="Lipzen A."/>
            <person name="Lukacs Z."/>
            <person name="Mihaltcheva S."/>
            <person name="Morgado L.N."/>
            <person name="Niskanen T."/>
            <person name="Noordeloos M.E."/>
            <person name="Ohm R.A."/>
            <person name="Ortiz-Santana B."/>
            <person name="Ovrebo C."/>
            <person name="Racz N."/>
            <person name="Riley R."/>
            <person name="Savchenko A."/>
            <person name="Shiryaev A."/>
            <person name="Soop K."/>
            <person name="Spirin V."/>
            <person name="Szebenyi C."/>
            <person name="Tomsovsky M."/>
            <person name="Tulloss R.E."/>
            <person name="Uehling J."/>
            <person name="Grigoriev I.V."/>
            <person name="Vagvolgyi C."/>
            <person name="Papp T."/>
            <person name="Martin F.M."/>
            <person name="Miettinen O."/>
            <person name="Hibbett D.S."/>
            <person name="Nagy L.G."/>
        </authorList>
    </citation>
    <scope>NUCLEOTIDE SEQUENCE [LARGE SCALE GENOMIC DNA]</scope>
    <source>
        <strain evidence="2 3">FP101781</strain>
    </source>
</reference>
<keyword evidence="3" id="KW-1185">Reference proteome</keyword>
<dbReference type="EMBL" id="QPFP01000071">
    <property type="protein sequence ID" value="TEB24024.1"/>
    <property type="molecule type" value="Genomic_DNA"/>
</dbReference>
<feature type="compositionally biased region" description="Low complexity" evidence="1">
    <location>
        <begin position="94"/>
        <end position="116"/>
    </location>
</feature>
<feature type="region of interest" description="Disordered" evidence="1">
    <location>
        <begin position="1"/>
        <end position="25"/>
    </location>
</feature>
<accession>A0A4Y7SQW3</accession>
<evidence type="ECO:0000313" key="2">
    <source>
        <dbReference type="EMBL" id="TEB24024.1"/>
    </source>
</evidence>
<name>A0A4Y7SQW3_COPMI</name>
<dbReference type="Proteomes" id="UP000298030">
    <property type="component" value="Unassembled WGS sequence"/>
</dbReference>
<gene>
    <name evidence="2" type="ORF">FA13DRAFT_1714945</name>
</gene>
<dbReference type="AlphaFoldDB" id="A0A4Y7SQW3"/>